<sequence>MVDQSTRDIISKEYDGKGNLLNCTIGNSSWKRGLPSCNEIIDKRTKDFERLALAEQKRLEKEKSEEIKQYKKTLKDQKQKLEKEKREETKINKLLKRKKSNTKSFTFPNGLKIKTISQIRLDPRSNQIIVNCEILKQKGGLDQFTKIFIEGNSRIEIAFFDEQKLELANPIIFPLNIYEGQKAGFKYKKNVGQDMSDLKGIKIIGEKSNIRTSEFLQIDSIDVSIKI</sequence>
<organism evidence="2 3">
    <name type="scientific">Prochlorococcus marinus str. MIT 9116</name>
    <dbReference type="NCBI Taxonomy" id="167544"/>
    <lineage>
        <taxon>Bacteria</taxon>
        <taxon>Bacillati</taxon>
        <taxon>Cyanobacteriota</taxon>
        <taxon>Cyanophyceae</taxon>
        <taxon>Synechococcales</taxon>
        <taxon>Prochlorococcaceae</taxon>
        <taxon>Prochlorococcus</taxon>
    </lineage>
</organism>
<dbReference type="AlphaFoldDB" id="A0A0A1ZVA1"/>
<dbReference type="EMBL" id="JNAJ01000011">
    <property type="protein sequence ID" value="KGF92063.1"/>
    <property type="molecule type" value="Genomic_DNA"/>
</dbReference>
<gene>
    <name evidence="2" type="ORF">EU93_0879</name>
</gene>
<accession>A0A0A1ZVA1</accession>
<proteinExistence type="predicted"/>
<protein>
    <submittedName>
        <fullName evidence="2">Uncharacterized protein</fullName>
    </submittedName>
</protein>
<feature type="coiled-coil region" evidence="1">
    <location>
        <begin position="53"/>
        <end position="98"/>
    </location>
</feature>
<evidence type="ECO:0000313" key="3">
    <source>
        <dbReference type="Proteomes" id="UP000030491"/>
    </source>
</evidence>
<evidence type="ECO:0000313" key="2">
    <source>
        <dbReference type="EMBL" id="KGF92063.1"/>
    </source>
</evidence>
<keyword evidence="1" id="KW-0175">Coiled coil</keyword>
<name>A0A0A1ZVA1_PROMR</name>
<evidence type="ECO:0000256" key="1">
    <source>
        <dbReference type="SAM" id="Coils"/>
    </source>
</evidence>
<reference evidence="3" key="1">
    <citation type="journal article" date="2014" name="Sci. Data">
        <title>Genomes of diverse isolates of the marine cyanobacterium Prochlorococcus.</title>
        <authorList>
            <person name="Biller S."/>
            <person name="Berube P."/>
            <person name="Thompson J."/>
            <person name="Kelly L."/>
            <person name="Roggensack S."/>
            <person name="Awad L."/>
            <person name="Roache-Johnson K."/>
            <person name="Ding H."/>
            <person name="Giovannoni S.J."/>
            <person name="Moore L.R."/>
            <person name="Chisholm S.W."/>
        </authorList>
    </citation>
    <scope>NUCLEOTIDE SEQUENCE [LARGE SCALE GENOMIC DNA]</scope>
</reference>
<comment type="caution">
    <text evidence="2">The sequence shown here is derived from an EMBL/GenBank/DDBJ whole genome shotgun (WGS) entry which is preliminary data.</text>
</comment>
<dbReference type="Proteomes" id="UP000030491">
    <property type="component" value="Unassembled WGS sequence"/>
</dbReference>